<dbReference type="Gene3D" id="3.30.420.10">
    <property type="entry name" value="Ribonuclease H-like superfamily/Ribonuclease H"/>
    <property type="match status" value="1"/>
</dbReference>
<evidence type="ECO:0000313" key="4">
    <source>
        <dbReference type="EMBL" id="GJT59839.1"/>
    </source>
</evidence>
<dbReference type="InterPro" id="IPR054722">
    <property type="entry name" value="PolX-like_BBD"/>
</dbReference>
<evidence type="ECO:0000313" key="5">
    <source>
        <dbReference type="Proteomes" id="UP001151760"/>
    </source>
</evidence>
<dbReference type="PANTHER" id="PTHR42648">
    <property type="entry name" value="TRANSPOSASE, PUTATIVE-RELATED"/>
    <property type="match status" value="1"/>
</dbReference>
<keyword evidence="1" id="KW-0378">Hydrolase</keyword>
<feature type="coiled-coil region" evidence="2">
    <location>
        <begin position="66"/>
        <end position="93"/>
    </location>
</feature>
<dbReference type="InterPro" id="IPR012337">
    <property type="entry name" value="RNaseH-like_sf"/>
</dbReference>
<keyword evidence="1" id="KW-0645">Protease</keyword>
<gene>
    <name evidence="4" type="ORF">Tco_1003372</name>
</gene>
<dbReference type="Proteomes" id="UP001151760">
    <property type="component" value="Unassembled WGS sequence"/>
</dbReference>
<keyword evidence="2" id="KW-0175">Coiled coil</keyword>
<dbReference type="InterPro" id="IPR025724">
    <property type="entry name" value="GAG-pre-integrase_dom"/>
</dbReference>
<dbReference type="InterPro" id="IPR039537">
    <property type="entry name" value="Retrotran_Ty1/copia-like"/>
</dbReference>
<proteinExistence type="predicted"/>
<dbReference type="Pfam" id="PF00665">
    <property type="entry name" value="rve"/>
    <property type="match status" value="1"/>
</dbReference>
<protein>
    <submittedName>
        <fullName evidence="4">Retrovirus-related pol polyprotein from transposon TNT 1-94</fullName>
    </submittedName>
</protein>
<dbReference type="PROSITE" id="PS50994">
    <property type="entry name" value="INTEGRASE"/>
    <property type="match status" value="1"/>
</dbReference>
<dbReference type="PANTHER" id="PTHR42648:SF21">
    <property type="entry name" value="CYSTEINE-RICH RLK (RECEPTOR-LIKE PROTEIN KINASE) 8"/>
    <property type="match status" value="1"/>
</dbReference>
<reference evidence="4" key="2">
    <citation type="submission" date="2022-01" db="EMBL/GenBank/DDBJ databases">
        <authorList>
            <person name="Yamashiro T."/>
            <person name="Shiraishi A."/>
            <person name="Satake H."/>
            <person name="Nakayama K."/>
        </authorList>
    </citation>
    <scope>NUCLEOTIDE SEQUENCE</scope>
</reference>
<keyword evidence="5" id="KW-1185">Reference proteome</keyword>
<accession>A0ABQ5FA07</accession>
<evidence type="ECO:0000259" key="3">
    <source>
        <dbReference type="PROSITE" id="PS50994"/>
    </source>
</evidence>
<dbReference type="InterPro" id="IPR001584">
    <property type="entry name" value="Integrase_cat-core"/>
</dbReference>
<dbReference type="Pfam" id="PF13976">
    <property type="entry name" value="gag_pre-integrs"/>
    <property type="match status" value="1"/>
</dbReference>
<dbReference type="SUPFAM" id="SSF53098">
    <property type="entry name" value="Ribonuclease H-like"/>
    <property type="match status" value="1"/>
</dbReference>
<dbReference type="InterPro" id="IPR036397">
    <property type="entry name" value="RNaseH_sf"/>
</dbReference>
<dbReference type="EMBL" id="BQNB010017145">
    <property type="protein sequence ID" value="GJT59839.1"/>
    <property type="molecule type" value="Genomic_DNA"/>
</dbReference>
<name>A0ABQ5FA07_9ASTR</name>
<organism evidence="4 5">
    <name type="scientific">Tanacetum coccineum</name>
    <dbReference type="NCBI Taxonomy" id="301880"/>
    <lineage>
        <taxon>Eukaryota</taxon>
        <taxon>Viridiplantae</taxon>
        <taxon>Streptophyta</taxon>
        <taxon>Embryophyta</taxon>
        <taxon>Tracheophyta</taxon>
        <taxon>Spermatophyta</taxon>
        <taxon>Magnoliopsida</taxon>
        <taxon>eudicotyledons</taxon>
        <taxon>Gunneridae</taxon>
        <taxon>Pentapetalae</taxon>
        <taxon>asterids</taxon>
        <taxon>campanulids</taxon>
        <taxon>Asterales</taxon>
        <taxon>Asteraceae</taxon>
        <taxon>Asteroideae</taxon>
        <taxon>Anthemideae</taxon>
        <taxon>Anthemidinae</taxon>
        <taxon>Tanacetum</taxon>
    </lineage>
</organism>
<evidence type="ECO:0000256" key="2">
    <source>
        <dbReference type="SAM" id="Coils"/>
    </source>
</evidence>
<dbReference type="Pfam" id="PF22936">
    <property type="entry name" value="Pol_BBD"/>
    <property type="match status" value="1"/>
</dbReference>
<feature type="domain" description="Integrase catalytic" evidence="3">
    <location>
        <begin position="511"/>
        <end position="679"/>
    </location>
</feature>
<comment type="caution">
    <text evidence="4">The sequence shown here is derived from an EMBL/GenBank/DDBJ whole genome shotgun (WGS) entry which is preliminary data.</text>
</comment>
<reference evidence="4" key="1">
    <citation type="journal article" date="2022" name="Int. J. Mol. Sci.">
        <title>Draft Genome of Tanacetum Coccineum: Genomic Comparison of Closely Related Tanacetum-Family Plants.</title>
        <authorList>
            <person name="Yamashiro T."/>
            <person name="Shiraishi A."/>
            <person name="Nakayama K."/>
            <person name="Satake H."/>
        </authorList>
    </citation>
    <scope>NUCLEOTIDE SEQUENCE</scope>
</reference>
<evidence type="ECO:0000256" key="1">
    <source>
        <dbReference type="ARBA" id="ARBA00022670"/>
    </source>
</evidence>
<sequence length="694" mass="79657">MTDHVAHLDKENRTNKMVNESLTAGLERYKERVTIFEQRLNVDLNICEKLIGSQMDDLIWNRNANLVAFRQQIDTLKETLSNHVKEKESLAKTFIELSAEQAFWLKHSNYNPDTSVKSHTPVRIEAPSELPRVSLVNESLKKLKYQLTSFDKVVKMRTTSDAITLSIDNDQLLKQIMSREIVHIAVNSVDSLDVKKSCVNDCNKCLELENELLKKKDLIEKDVIIMEIFALQGQLLWKTVWKTVLSWRTVECKENHRSDICVRTEVPLEKLEDDEERLEDELSRLESSMEVGGFDRSSSYWRIQMSKNPKTEPRAFVGGSWSDSGEEDDENAKDETCLVAQSSNEICLGVDLEPDEWIKDSGCSKHITGNRKLFSTYKAYNGGNVIFGSNLRGNIIGKGQICDNKCRVTFSKHDSEITKDGKIIGRGIRKKGFYVMKLGNKPKDKICLTTIDENSTLWHRRLGHANMRLIQSLTSKELVRNLPKLKFDQHFCDACKIGKQAHASHKAKNMVSTTRCLELLHMDLFGPSAVRSYRGNLYTLVIVDDYSRYTWTRFLKNKTEAFDQFEIFSKKIQNQLGCTIVSIRTDHGREFDNEVQFGEFCNANGITHNFSAPRTPQSNGVVERKNQTLQEMSRTMLNEQSLPQKFWCNAVDTSTYILNRILIRAILGKTPYELLRGRKPTLDYLRCLEASTSF</sequence>